<evidence type="ECO:0000256" key="3">
    <source>
        <dbReference type="PIRNR" id="PIRNR000185"/>
    </source>
</evidence>
<dbReference type="KEGG" id="cbae:COR50_09430"/>
<feature type="binding site" evidence="5">
    <location>
        <position position="199"/>
    </location>
    <ligand>
        <name>NAD(+)</name>
        <dbReference type="ChEBI" id="CHEBI:57540"/>
    </ligand>
</feature>
<dbReference type="PIRSF" id="PIRSF000185">
    <property type="entry name" value="Glu_DH"/>
    <property type="match status" value="1"/>
</dbReference>
<feature type="binding site" evidence="5">
    <location>
        <position position="367"/>
    </location>
    <ligand>
        <name>substrate</name>
    </ligand>
</feature>
<dbReference type="PRINTS" id="PR00082">
    <property type="entry name" value="GLFDHDRGNASE"/>
</dbReference>
<evidence type="ECO:0000256" key="5">
    <source>
        <dbReference type="PIRSR" id="PIRSR000185-2"/>
    </source>
</evidence>
<feature type="binding site" evidence="5">
    <location>
        <position position="238"/>
    </location>
    <ligand>
        <name>NAD(+)</name>
        <dbReference type="ChEBI" id="CHEBI:57540"/>
    </ligand>
</feature>
<dbReference type="InterPro" id="IPR006095">
    <property type="entry name" value="Glu/Leu/Phe/Val/Trp_DH"/>
</dbReference>
<dbReference type="AlphaFoldDB" id="A0A291QU31"/>
<evidence type="ECO:0000313" key="10">
    <source>
        <dbReference type="Proteomes" id="UP000220133"/>
    </source>
</evidence>
<feature type="binding site" evidence="5">
    <location>
        <position position="99"/>
    </location>
    <ligand>
        <name>substrate</name>
    </ligand>
</feature>
<protein>
    <recommendedName>
        <fullName evidence="3">Glutamate dehydrogenase</fullName>
    </recommendedName>
</protein>
<evidence type="ECO:0000256" key="6">
    <source>
        <dbReference type="PIRSR" id="PIRSR000185-3"/>
    </source>
</evidence>
<dbReference type="OrthoDB" id="9803297at2"/>
<dbReference type="RefSeq" id="WP_098193754.1">
    <property type="nucleotide sequence ID" value="NZ_CP023777.1"/>
</dbReference>
<dbReference type="InterPro" id="IPR033922">
    <property type="entry name" value="NAD_bind_Glu_DH"/>
</dbReference>
<evidence type="ECO:0000256" key="7">
    <source>
        <dbReference type="RuleBase" id="RU004417"/>
    </source>
</evidence>
<dbReference type="InterPro" id="IPR006097">
    <property type="entry name" value="Glu/Leu/Phe/Val/Trp_DH_dimer"/>
</dbReference>
<feature type="domain" description="Glutamate/phenylalanine/leucine/valine/L-tryptophan dehydrogenase C-terminal" evidence="8">
    <location>
        <begin position="192"/>
        <end position="473"/>
    </location>
</feature>
<keyword evidence="5" id="KW-0547">Nucleotide-binding</keyword>
<keyword evidence="10" id="KW-1185">Reference proteome</keyword>
<dbReference type="InterPro" id="IPR014362">
    <property type="entry name" value="Glu_DH"/>
</dbReference>
<dbReference type="InterPro" id="IPR033524">
    <property type="entry name" value="Glu/Leu/Phe/Val_DH_AS"/>
</dbReference>
<dbReference type="Pfam" id="PF02812">
    <property type="entry name" value="ELFV_dehydrog_N"/>
    <property type="match status" value="1"/>
</dbReference>
<dbReference type="PROSITE" id="PS00074">
    <property type="entry name" value="GLFV_DEHYDROGENASE"/>
    <property type="match status" value="1"/>
</dbReference>
<evidence type="ECO:0000256" key="1">
    <source>
        <dbReference type="ARBA" id="ARBA00006382"/>
    </source>
</evidence>
<evidence type="ECO:0000313" key="9">
    <source>
        <dbReference type="EMBL" id="ATL47373.1"/>
    </source>
</evidence>
<dbReference type="SUPFAM" id="SSF53223">
    <property type="entry name" value="Aminoacid dehydrogenase-like, N-terminal domain"/>
    <property type="match status" value="1"/>
</dbReference>
<dbReference type="EMBL" id="CP023777">
    <property type="protein sequence ID" value="ATL47373.1"/>
    <property type="molecule type" value="Genomic_DNA"/>
</dbReference>
<evidence type="ECO:0000256" key="2">
    <source>
        <dbReference type="ARBA" id="ARBA00023002"/>
    </source>
</evidence>
<dbReference type="Proteomes" id="UP000220133">
    <property type="component" value="Chromosome"/>
</dbReference>
<dbReference type="Pfam" id="PF00208">
    <property type="entry name" value="ELFV_dehydrog"/>
    <property type="match status" value="1"/>
</dbReference>
<organism evidence="9 10">
    <name type="scientific">Chitinophaga caeni</name>
    <dbReference type="NCBI Taxonomy" id="2029983"/>
    <lineage>
        <taxon>Bacteria</taxon>
        <taxon>Pseudomonadati</taxon>
        <taxon>Bacteroidota</taxon>
        <taxon>Chitinophagia</taxon>
        <taxon>Chitinophagales</taxon>
        <taxon>Chitinophagaceae</taxon>
        <taxon>Chitinophaga</taxon>
    </lineage>
</organism>
<dbReference type="GO" id="GO:0006538">
    <property type="term" value="P:L-glutamate catabolic process"/>
    <property type="evidence" value="ECO:0007669"/>
    <property type="project" value="TreeGrafter"/>
</dbReference>
<dbReference type="InterPro" id="IPR036291">
    <property type="entry name" value="NAD(P)-bd_dom_sf"/>
</dbReference>
<feature type="site" description="Important for catalysis" evidence="6">
    <location>
        <position position="153"/>
    </location>
</feature>
<gene>
    <name evidence="9" type="ORF">COR50_09430</name>
</gene>
<comment type="similarity">
    <text evidence="1 3 7">Belongs to the Glu/Leu/Phe/Val dehydrogenases family.</text>
</comment>
<dbReference type="SMART" id="SM00839">
    <property type="entry name" value="ELFV_dehydrog"/>
    <property type="match status" value="1"/>
</dbReference>
<dbReference type="FunFam" id="3.40.50.720:FF:000100">
    <property type="entry name" value="Glutamate dehydrogenase 1, mitochondrial"/>
    <property type="match status" value="1"/>
</dbReference>
<keyword evidence="2 3" id="KW-0560">Oxidoreductase</keyword>
<dbReference type="SUPFAM" id="SSF51735">
    <property type="entry name" value="NAD(P)-binding Rossmann-fold domains"/>
    <property type="match status" value="1"/>
</dbReference>
<dbReference type="GO" id="GO:0004352">
    <property type="term" value="F:glutamate dehydrogenase (NAD+) activity"/>
    <property type="evidence" value="ECO:0007669"/>
    <property type="project" value="TreeGrafter"/>
</dbReference>
<keyword evidence="5" id="KW-0520">NAD</keyword>
<dbReference type="PANTHER" id="PTHR11606">
    <property type="entry name" value="GLUTAMATE DEHYDROGENASE"/>
    <property type="match status" value="1"/>
</dbReference>
<dbReference type="Gene3D" id="3.40.50.720">
    <property type="entry name" value="NAD(P)-binding Rossmann-like Domain"/>
    <property type="match status" value="1"/>
</dbReference>
<evidence type="ECO:0000259" key="8">
    <source>
        <dbReference type="SMART" id="SM00839"/>
    </source>
</evidence>
<dbReference type="GO" id="GO:0000166">
    <property type="term" value="F:nucleotide binding"/>
    <property type="evidence" value="ECO:0007669"/>
    <property type="project" value="UniProtKB-KW"/>
</dbReference>
<dbReference type="CDD" id="cd01076">
    <property type="entry name" value="NAD_bind_1_Glu_DH"/>
    <property type="match status" value="1"/>
</dbReference>
<evidence type="ECO:0000256" key="4">
    <source>
        <dbReference type="PIRSR" id="PIRSR000185-1"/>
    </source>
</evidence>
<dbReference type="InterPro" id="IPR046346">
    <property type="entry name" value="Aminoacid_DH-like_N_sf"/>
</dbReference>
<feature type="binding site" evidence="5">
    <location>
        <position position="75"/>
    </location>
    <ligand>
        <name>substrate</name>
    </ligand>
</feature>
<dbReference type="InterPro" id="IPR006096">
    <property type="entry name" value="Glu/Leu/Phe/Val/Trp_DH_C"/>
</dbReference>
<reference evidence="9 10" key="1">
    <citation type="submission" date="2017-10" db="EMBL/GenBank/DDBJ databases">
        <title>Paenichitinophaga pekingensis gen. nov., sp. nov., isolated from activated sludge.</title>
        <authorList>
            <person name="Jin D."/>
            <person name="Kong X."/>
            <person name="Deng Y."/>
            <person name="Bai Z."/>
        </authorList>
    </citation>
    <scope>NUCLEOTIDE SEQUENCE [LARGE SCALE GENOMIC DNA]</scope>
    <source>
        <strain evidence="9 10">13</strain>
    </source>
</reference>
<sequence>MANALAPEAHYNFFSSVERSFDKAAQFTKWEKGILEQIKACNSVYRMRFPVRVGSSIEVIEAYRVQHSHHKLPCKGGIRFSEEVNQDEVMALAALMTYKCAIVNVPFGGAKGGIKINPRNYTPFQLEAITRRYTAELVKKNFIGPGIDVPAPDYGTGEREMSWILDTYMSLRPGEVDGLGCVTGKPIAQGGVRGRKEATGLGVFYGLRELCNVKEDMEKLGLEPGLDGKRVVIQGLGNVGYHAAKYFYEAGSKITCLIEFDGAIYSEKGMNPDEVLKHRQETGSILNFPGSKNLTINMEGLEVDCDILIPAALENVIDADNAPRIKAKIIGEAANGPITPEADEILAKKGVIVVPDMFLNAGGVTVSYFEWLKNLSHVRYGRLGKRFDENMNIHILQVIEDLTGKKVSAQERKFIAHGADEVDLVYSGLEETMYTALHEVREAYMKNPKINDMRTAAYVAAIDKVGASYEQLGIFP</sequence>
<dbReference type="Gene3D" id="3.40.50.10860">
    <property type="entry name" value="Leucine Dehydrogenase, chain A, domain 1"/>
    <property type="match status" value="1"/>
</dbReference>
<accession>A0A291QU31</accession>
<proteinExistence type="inferred from homology"/>
<feature type="active site" description="Proton donor" evidence="4">
    <location>
        <position position="111"/>
    </location>
</feature>
<name>A0A291QU31_9BACT</name>
<dbReference type="PANTHER" id="PTHR11606:SF13">
    <property type="entry name" value="GLUTAMATE DEHYDROGENASE 1, MITOCHONDRIAL"/>
    <property type="match status" value="1"/>
</dbReference>